<evidence type="ECO:0000256" key="2">
    <source>
        <dbReference type="ARBA" id="ARBA00001946"/>
    </source>
</evidence>
<dbReference type="PROSITE" id="PS00893">
    <property type="entry name" value="NUDIX_BOX"/>
    <property type="match status" value="1"/>
</dbReference>
<dbReference type="Pfam" id="PF00293">
    <property type="entry name" value="NUDIX"/>
    <property type="match status" value="1"/>
</dbReference>
<evidence type="ECO:0000256" key="1">
    <source>
        <dbReference type="ARBA" id="ARBA00001936"/>
    </source>
</evidence>
<organism evidence="8 9">
    <name type="scientific">Keratinibaculum paraultunense</name>
    <dbReference type="NCBI Taxonomy" id="1278232"/>
    <lineage>
        <taxon>Bacteria</taxon>
        <taxon>Bacillati</taxon>
        <taxon>Bacillota</taxon>
        <taxon>Tissierellia</taxon>
        <taxon>Tissierellales</taxon>
        <taxon>Tepidimicrobiaceae</taxon>
        <taxon>Keratinibaculum</taxon>
    </lineage>
</organism>
<evidence type="ECO:0000256" key="3">
    <source>
        <dbReference type="ARBA" id="ARBA00022723"/>
    </source>
</evidence>
<evidence type="ECO:0000313" key="9">
    <source>
        <dbReference type="Proteomes" id="UP000294567"/>
    </source>
</evidence>
<dbReference type="CDD" id="cd03426">
    <property type="entry name" value="NUDIX_CoAse_Nudt7"/>
    <property type="match status" value="1"/>
</dbReference>
<dbReference type="EMBL" id="SMAE01000009">
    <property type="protein sequence ID" value="TCS87991.1"/>
    <property type="molecule type" value="Genomic_DNA"/>
</dbReference>
<dbReference type="Proteomes" id="UP000294567">
    <property type="component" value="Unassembled WGS sequence"/>
</dbReference>
<dbReference type="Gene3D" id="3.90.79.10">
    <property type="entry name" value="Nucleoside Triphosphate Pyrophosphohydrolase"/>
    <property type="match status" value="1"/>
</dbReference>
<dbReference type="SUPFAM" id="SSF55811">
    <property type="entry name" value="Nudix"/>
    <property type="match status" value="1"/>
</dbReference>
<reference evidence="8 9" key="1">
    <citation type="submission" date="2019-03" db="EMBL/GenBank/DDBJ databases">
        <title>Genomic Encyclopedia of Type Strains, Phase IV (KMG-IV): sequencing the most valuable type-strain genomes for metagenomic binning, comparative biology and taxonomic classification.</title>
        <authorList>
            <person name="Goeker M."/>
        </authorList>
    </citation>
    <scope>NUCLEOTIDE SEQUENCE [LARGE SCALE GENOMIC DNA]</scope>
    <source>
        <strain evidence="8 9">DSM 26752</strain>
    </source>
</reference>
<sequence length="206" mass="24275">MDIEYIIQKVKNRVPKPMDVKHKYAVLVPMIMVDDRWELLFEVRSQNLSRQPGEISFPGGEVEEGESFKEAAIRETMEELNIGEENINIIGELDYLVSYYNSKIRSFLATVFGVNVDNILPNKDEVDHIFTVPLEFFIDNEPSVYYLDVHIVNNEDFPYNLIPNGKDYNWHKGKFSVYFYRYEDYIIWGYTAKVIKYFIDIIKATN</sequence>
<keyword evidence="4" id="KW-0378">Hydrolase</keyword>
<evidence type="ECO:0000256" key="4">
    <source>
        <dbReference type="ARBA" id="ARBA00022801"/>
    </source>
</evidence>
<keyword evidence="6" id="KW-0464">Manganese</keyword>
<dbReference type="PANTHER" id="PTHR12992">
    <property type="entry name" value="NUDIX HYDROLASE"/>
    <property type="match status" value="1"/>
</dbReference>
<dbReference type="GO" id="GO:0046872">
    <property type="term" value="F:metal ion binding"/>
    <property type="evidence" value="ECO:0007669"/>
    <property type="project" value="UniProtKB-KW"/>
</dbReference>
<dbReference type="AlphaFoldDB" id="A0A4R3KTG8"/>
<dbReference type="OrthoDB" id="9802805at2"/>
<evidence type="ECO:0000259" key="7">
    <source>
        <dbReference type="PROSITE" id="PS51462"/>
    </source>
</evidence>
<dbReference type="InterPro" id="IPR045121">
    <property type="entry name" value="CoAse"/>
</dbReference>
<keyword evidence="3" id="KW-0479">Metal-binding</keyword>
<dbReference type="PROSITE" id="PS51462">
    <property type="entry name" value="NUDIX"/>
    <property type="match status" value="1"/>
</dbReference>
<evidence type="ECO:0000313" key="8">
    <source>
        <dbReference type="EMBL" id="TCS87991.1"/>
    </source>
</evidence>
<comment type="cofactor">
    <cofactor evidence="1">
        <name>Mn(2+)</name>
        <dbReference type="ChEBI" id="CHEBI:29035"/>
    </cofactor>
</comment>
<accession>A0A4R3KTG8</accession>
<name>A0A4R3KTG8_9FIRM</name>
<feature type="domain" description="Nudix hydrolase" evidence="7">
    <location>
        <begin position="22"/>
        <end position="155"/>
    </location>
</feature>
<dbReference type="InterPro" id="IPR020084">
    <property type="entry name" value="NUDIX_hydrolase_CS"/>
</dbReference>
<dbReference type="InterPro" id="IPR000086">
    <property type="entry name" value="NUDIX_hydrolase_dom"/>
</dbReference>
<proteinExistence type="predicted"/>
<protein>
    <submittedName>
        <fullName evidence="8">8-oxo-dGTP pyrophosphatase MutT (NUDIX family)</fullName>
    </submittedName>
</protein>
<keyword evidence="9" id="KW-1185">Reference proteome</keyword>
<dbReference type="PANTHER" id="PTHR12992:SF11">
    <property type="entry name" value="MITOCHONDRIAL COENZYME A DIPHOSPHATASE NUDT8"/>
    <property type="match status" value="1"/>
</dbReference>
<dbReference type="GO" id="GO:0010945">
    <property type="term" value="F:coenzyme A diphosphatase activity"/>
    <property type="evidence" value="ECO:0007669"/>
    <property type="project" value="InterPro"/>
</dbReference>
<dbReference type="InterPro" id="IPR015797">
    <property type="entry name" value="NUDIX_hydrolase-like_dom_sf"/>
</dbReference>
<evidence type="ECO:0000256" key="6">
    <source>
        <dbReference type="ARBA" id="ARBA00023211"/>
    </source>
</evidence>
<keyword evidence="5" id="KW-0460">Magnesium</keyword>
<evidence type="ECO:0000256" key="5">
    <source>
        <dbReference type="ARBA" id="ARBA00022842"/>
    </source>
</evidence>
<dbReference type="RefSeq" id="WP_132028234.1">
    <property type="nucleotide sequence ID" value="NZ_CP068564.1"/>
</dbReference>
<gene>
    <name evidence="8" type="ORF">EDD65_10932</name>
</gene>
<comment type="cofactor">
    <cofactor evidence="2">
        <name>Mg(2+)</name>
        <dbReference type="ChEBI" id="CHEBI:18420"/>
    </cofactor>
</comment>
<comment type="caution">
    <text evidence="8">The sequence shown here is derived from an EMBL/GenBank/DDBJ whole genome shotgun (WGS) entry which is preliminary data.</text>
</comment>